<reference evidence="2" key="1">
    <citation type="journal article" date="2019" name="Int. J. Syst. Evol. Microbiol.">
        <title>The Global Catalogue of Microorganisms (GCM) 10K type strain sequencing project: providing services to taxonomists for standard genome sequencing and annotation.</title>
        <authorList>
            <consortium name="The Broad Institute Genomics Platform"/>
            <consortium name="The Broad Institute Genome Sequencing Center for Infectious Disease"/>
            <person name="Wu L."/>
            <person name="Ma J."/>
        </authorList>
    </citation>
    <scope>NUCLEOTIDE SEQUENCE [LARGE SCALE GENOMIC DNA]</scope>
    <source>
        <strain evidence="2">KCTC 52490</strain>
    </source>
</reference>
<evidence type="ECO:0000313" key="1">
    <source>
        <dbReference type="EMBL" id="MFD2934814.1"/>
    </source>
</evidence>
<sequence>MHCLLINYDGGSQSLLSQYILRAGCQKLALTIGPAGYTTEEDWWLACDFVFLHLTYPDEIVHEELAAQLINHPRVVITSPFPKHQFPSLFMQPFAFLTEPFTFKKFTDCIEAYQ</sequence>
<keyword evidence="2" id="KW-1185">Reference proteome</keyword>
<dbReference type="RefSeq" id="WP_381501534.1">
    <property type="nucleotide sequence ID" value="NZ_JBHUOM010000007.1"/>
</dbReference>
<accession>A0ABW6AJM4</accession>
<name>A0ABW6AJM4_9BACT</name>
<proteinExistence type="predicted"/>
<gene>
    <name evidence="1" type="ORF">ACFS25_13550</name>
</gene>
<protein>
    <submittedName>
        <fullName evidence="1">Uncharacterized protein</fullName>
    </submittedName>
</protein>
<dbReference type="Proteomes" id="UP001597512">
    <property type="component" value="Unassembled WGS sequence"/>
</dbReference>
<organism evidence="1 2">
    <name type="scientific">Spirosoma flavum</name>
    <dbReference type="NCBI Taxonomy" id="2048557"/>
    <lineage>
        <taxon>Bacteria</taxon>
        <taxon>Pseudomonadati</taxon>
        <taxon>Bacteroidota</taxon>
        <taxon>Cytophagia</taxon>
        <taxon>Cytophagales</taxon>
        <taxon>Cytophagaceae</taxon>
        <taxon>Spirosoma</taxon>
    </lineage>
</organism>
<comment type="caution">
    <text evidence="1">The sequence shown here is derived from an EMBL/GenBank/DDBJ whole genome shotgun (WGS) entry which is preliminary data.</text>
</comment>
<evidence type="ECO:0000313" key="2">
    <source>
        <dbReference type="Proteomes" id="UP001597512"/>
    </source>
</evidence>
<dbReference type="EMBL" id="JBHUOM010000007">
    <property type="protein sequence ID" value="MFD2934814.1"/>
    <property type="molecule type" value="Genomic_DNA"/>
</dbReference>